<dbReference type="InterPro" id="IPR034151">
    <property type="entry name" value="TOPRIM_DnaG_bac"/>
</dbReference>
<dbReference type="Proteomes" id="UP000051494">
    <property type="component" value="Unassembled WGS sequence"/>
</dbReference>
<keyword evidence="1 12" id="KW-0240">DNA-directed RNA polymerase</keyword>
<evidence type="ECO:0000256" key="9">
    <source>
        <dbReference type="ARBA" id="ARBA00022842"/>
    </source>
</evidence>
<dbReference type="GO" id="GO:0006269">
    <property type="term" value="P:DNA replication, synthesis of primer"/>
    <property type="evidence" value="ECO:0007669"/>
    <property type="project" value="UniProtKB-UniRule"/>
</dbReference>
<dbReference type="Pfam" id="PF10410">
    <property type="entry name" value="DnaB_bind"/>
    <property type="match status" value="1"/>
</dbReference>
<dbReference type="AlphaFoldDB" id="A0A0Q9YEC8"/>
<evidence type="ECO:0000256" key="8">
    <source>
        <dbReference type="ARBA" id="ARBA00022833"/>
    </source>
</evidence>
<dbReference type="InterPro" id="IPR036977">
    <property type="entry name" value="DNA_primase_Znf_CHC2"/>
</dbReference>
<dbReference type="GO" id="GO:0003899">
    <property type="term" value="F:DNA-directed RNA polymerase activity"/>
    <property type="evidence" value="ECO:0007669"/>
    <property type="project" value="UniProtKB-UniRule"/>
</dbReference>
<dbReference type="Pfam" id="PF08275">
    <property type="entry name" value="DNAG_N"/>
    <property type="match status" value="1"/>
</dbReference>
<dbReference type="Pfam" id="PF08278">
    <property type="entry name" value="DnaG_DnaB_bind"/>
    <property type="match status" value="1"/>
</dbReference>
<evidence type="ECO:0000313" key="14">
    <source>
        <dbReference type="EMBL" id="KRG18875.1"/>
    </source>
</evidence>
<dbReference type="PROSITE" id="PS50880">
    <property type="entry name" value="TOPRIM"/>
    <property type="match status" value="1"/>
</dbReference>
<gene>
    <name evidence="12 14" type="primary">dnaG</name>
    <name evidence="15" type="ORF">CC99x_000285</name>
    <name evidence="14" type="ORF">CC99x_01356</name>
</gene>
<dbReference type="STRING" id="437022.CC99x_01356"/>
<feature type="domain" description="Toprim" evidence="13">
    <location>
        <begin position="263"/>
        <end position="345"/>
    </location>
</feature>
<dbReference type="Pfam" id="PF01807">
    <property type="entry name" value="Zn_ribbon_DnaG"/>
    <property type="match status" value="1"/>
</dbReference>
<dbReference type="SUPFAM" id="SSF117023">
    <property type="entry name" value="DNA primase DnaG, C-terminal domain"/>
    <property type="match status" value="1"/>
</dbReference>
<comment type="subunit">
    <text evidence="12">Monomer. Interacts with DnaB.</text>
</comment>
<dbReference type="InterPro" id="IPR006171">
    <property type="entry name" value="TOPRIM_dom"/>
</dbReference>
<dbReference type="InterPro" id="IPR013264">
    <property type="entry name" value="DNAG_N"/>
</dbReference>
<dbReference type="InterPro" id="IPR019475">
    <property type="entry name" value="DNA_primase_DnaB-bd"/>
</dbReference>
<keyword evidence="11 12" id="KW-0804">Transcription</keyword>
<evidence type="ECO:0000256" key="2">
    <source>
        <dbReference type="ARBA" id="ARBA00022515"/>
    </source>
</evidence>
<dbReference type="RefSeq" id="WP_057624457.1">
    <property type="nucleotide sequence ID" value="NZ_LKHV02000001.1"/>
</dbReference>
<dbReference type="GO" id="GO:0000428">
    <property type="term" value="C:DNA-directed RNA polymerase complex"/>
    <property type="evidence" value="ECO:0007669"/>
    <property type="project" value="UniProtKB-KW"/>
</dbReference>
<keyword evidence="7 12" id="KW-0863">Zinc-finger</keyword>
<dbReference type="SMART" id="SM00400">
    <property type="entry name" value="ZnF_CHCC"/>
    <property type="match status" value="1"/>
</dbReference>
<dbReference type="PANTHER" id="PTHR30313:SF2">
    <property type="entry name" value="DNA PRIMASE"/>
    <property type="match status" value="1"/>
</dbReference>
<accession>A0A0Q9YEC8</accession>
<evidence type="ECO:0000256" key="10">
    <source>
        <dbReference type="ARBA" id="ARBA00023125"/>
    </source>
</evidence>
<dbReference type="GO" id="GO:0003677">
    <property type="term" value="F:DNA binding"/>
    <property type="evidence" value="ECO:0007669"/>
    <property type="project" value="UniProtKB-KW"/>
</dbReference>
<comment type="cofactor">
    <cofactor evidence="12">
        <name>Zn(2+)</name>
        <dbReference type="ChEBI" id="CHEBI:29105"/>
    </cofactor>
    <text evidence="12">Binds 1 zinc ion per monomer.</text>
</comment>
<dbReference type="InterPro" id="IPR037068">
    <property type="entry name" value="DNA_primase_core_N_sf"/>
</dbReference>
<evidence type="ECO:0000256" key="4">
    <source>
        <dbReference type="ARBA" id="ARBA00022695"/>
    </source>
</evidence>
<keyword evidence="16" id="KW-1185">Reference proteome</keyword>
<dbReference type="Gene3D" id="3.90.980.10">
    <property type="entry name" value="DNA primase, catalytic core, N-terminal domain"/>
    <property type="match status" value="1"/>
</dbReference>
<dbReference type="FunFam" id="3.40.1360.10:FF:000002">
    <property type="entry name" value="DNA primase"/>
    <property type="match status" value="1"/>
</dbReference>
<dbReference type="InterPro" id="IPR016136">
    <property type="entry name" value="DNA_helicase_N/primase_C"/>
</dbReference>
<dbReference type="OrthoDB" id="9803773at2"/>
<keyword evidence="5 12" id="KW-0235">DNA replication</keyword>
<keyword evidence="9" id="KW-0460">Magnesium</keyword>
<dbReference type="GO" id="GO:0005737">
    <property type="term" value="C:cytoplasm"/>
    <property type="evidence" value="ECO:0007669"/>
    <property type="project" value="TreeGrafter"/>
</dbReference>
<organism evidence="14">
    <name type="scientific">Candidatus Berkiella cookevillensis</name>
    <dbReference type="NCBI Taxonomy" id="437022"/>
    <lineage>
        <taxon>Bacteria</taxon>
        <taxon>Pseudomonadati</taxon>
        <taxon>Pseudomonadota</taxon>
        <taxon>Gammaproteobacteria</taxon>
        <taxon>Candidatus Berkiellales</taxon>
        <taxon>Candidatus Berkiellaceae</taxon>
        <taxon>Candidatus Berkiella</taxon>
    </lineage>
</organism>
<reference evidence="14" key="1">
    <citation type="submission" date="2015-09" db="EMBL/GenBank/DDBJ databases">
        <title>Draft Genome Sequences of Two Novel Amoeba-resistant Intranuclear Bacteria, Candidatus Berkiella cookevillensis and Candidatus Berkiella aquae.</title>
        <authorList>
            <person name="Mehari Y.T."/>
            <person name="Arivett B.A."/>
            <person name="Farone A.L."/>
            <person name="Gunderson J.H."/>
            <person name="Farone M.B."/>
        </authorList>
    </citation>
    <scope>NUCLEOTIDE SEQUENCE [LARGE SCALE GENOMIC DNA]</scope>
    <source>
        <strain evidence="14">CC99</strain>
    </source>
</reference>
<evidence type="ECO:0000259" key="13">
    <source>
        <dbReference type="PROSITE" id="PS50880"/>
    </source>
</evidence>
<proteinExistence type="inferred from homology"/>
<evidence type="ECO:0000256" key="6">
    <source>
        <dbReference type="ARBA" id="ARBA00022723"/>
    </source>
</evidence>
<sequence length="629" mass="71969">MNHQKGGLLTDDFIRSLLEKTDIVQLVHQSVPLKKAGTNYVACCPFHNEKSPSFTVTPNKQFYHCFGCGVSGDAISFLRTFYNLNFMEAVERLAAHLGVPVPQTQHSHQENRDVLKPYLVLLEKVASFYQHALKHHSDNQTPIQYLKKRGLEGLTAKMFRVGYAPAHWDNLVRHFGEETENIARLEKLGLIIRHEKGHYFDRFRHRIMFPIRNRKGEVIGFGGRVIDEKDTPKYMNSPESIVFKKGNHLYGQYEAHLQHNQWKTAICVEGYLDVIGLYQQGVMGAFATMGTALSEQHIKRFFQLSDEVVFCFDGDKAGRNAAWKALEVLLPHYNEQKHVKFLFLPEGDDPDSYIRIHGKEEFITQLKKSLSLSEYFFSTLCDKYPPNNVENRAQLIRVGRQYIDQLPKSTYQRMMTEALAQLTSTSQHIVTQKYNFLSKTQQPFKSYQQSYDAHRGGSYSPYNKKNQNNYTKQNYYNKQAEPVSAPPPLLSPSYIASGLLLTEPALIEIVGKQSVWEEINIPGLSLLKALCDLLLTTPVTAPDALMVSLLERGFTRNLLQQCSNKVKFIPPEGRKEELLGALDRILVIGRTQIIENLLKKSESQELNSEEKAILKKFLTFRESSGENEI</sequence>
<reference evidence="15" key="3">
    <citation type="submission" date="2021-06" db="EMBL/GenBank/DDBJ databases">
        <title>Genomic Description and Analysis of Intracellular Bacteria, Candidatus Berkiella cookevillensis and Candidatus Berkiella aquae.</title>
        <authorList>
            <person name="Kidane D.T."/>
            <person name="Mehari Y.T."/>
            <person name="Rice F.C."/>
            <person name="Arivett B.A."/>
            <person name="Farone A.L."/>
            <person name="Berk S.G."/>
            <person name="Farone M.B."/>
        </authorList>
    </citation>
    <scope>NUCLEOTIDE SEQUENCE</scope>
    <source>
        <strain evidence="15">CC99</strain>
    </source>
</reference>
<evidence type="ECO:0000256" key="1">
    <source>
        <dbReference type="ARBA" id="ARBA00022478"/>
    </source>
</evidence>
<dbReference type="SUPFAM" id="SSF57783">
    <property type="entry name" value="Zinc beta-ribbon"/>
    <property type="match status" value="1"/>
</dbReference>
<evidence type="ECO:0000313" key="16">
    <source>
        <dbReference type="Proteomes" id="UP000051494"/>
    </source>
</evidence>
<dbReference type="Gene3D" id="1.10.860.10">
    <property type="entry name" value="DNAb Helicase, Chain A"/>
    <property type="match status" value="1"/>
</dbReference>
<evidence type="ECO:0000256" key="7">
    <source>
        <dbReference type="ARBA" id="ARBA00022771"/>
    </source>
</evidence>
<keyword evidence="10 12" id="KW-0238">DNA-binding</keyword>
<keyword evidence="2 12" id="KW-0639">Primosome</keyword>
<comment type="function">
    <text evidence="12">RNA polymerase that catalyzes the synthesis of short RNA molecules used as primers for DNA polymerase during DNA replication.</text>
</comment>
<dbReference type="FunFam" id="3.90.580.10:FF:000001">
    <property type="entry name" value="DNA primase"/>
    <property type="match status" value="1"/>
</dbReference>
<dbReference type="GO" id="GO:1990077">
    <property type="term" value="C:primosome complex"/>
    <property type="evidence" value="ECO:0007669"/>
    <property type="project" value="UniProtKB-KW"/>
</dbReference>
<dbReference type="EMBL" id="LKHV01000005">
    <property type="protein sequence ID" value="KRG18875.1"/>
    <property type="molecule type" value="Genomic_DNA"/>
</dbReference>
<evidence type="ECO:0000256" key="3">
    <source>
        <dbReference type="ARBA" id="ARBA00022679"/>
    </source>
</evidence>
<dbReference type="Gene3D" id="3.90.580.10">
    <property type="entry name" value="Zinc finger, CHC2-type domain"/>
    <property type="match status" value="1"/>
</dbReference>
<evidence type="ECO:0000256" key="11">
    <source>
        <dbReference type="ARBA" id="ARBA00023163"/>
    </source>
</evidence>
<dbReference type="FunFam" id="3.90.980.10:FF:000001">
    <property type="entry name" value="DNA primase"/>
    <property type="match status" value="1"/>
</dbReference>
<evidence type="ECO:0000313" key="15">
    <source>
        <dbReference type="EMBL" id="MCS5707333.1"/>
    </source>
</evidence>
<dbReference type="InterPro" id="IPR002694">
    <property type="entry name" value="Znf_CHC2"/>
</dbReference>
<comment type="domain">
    <text evidence="12">Contains an N-terminal zinc-binding domain, a central core domain that contains the primase activity, and a C-terminal DnaB-binding domain.</text>
</comment>
<keyword evidence="6 12" id="KW-0479">Metal-binding</keyword>
<feature type="zinc finger region" description="CHC2-type" evidence="12">
    <location>
        <begin position="44"/>
        <end position="68"/>
    </location>
</feature>
<keyword evidence="8 12" id="KW-0862">Zinc</keyword>
<keyword evidence="3 12" id="KW-0808">Transferase</keyword>
<reference evidence="15" key="2">
    <citation type="journal article" date="2016" name="Genome Announc.">
        <title>Draft Genome Sequences of Two Novel Amoeba-Resistant Intranuclear Bacteria, 'Candidatus Berkiella cookevillensis' and 'Candidatus Berkiella aquae'.</title>
        <authorList>
            <person name="Mehari Y.T."/>
            <person name="Arivett B.A."/>
            <person name="Farone A.L."/>
            <person name="Gunderson J.H."/>
            <person name="Farone M.B."/>
        </authorList>
    </citation>
    <scope>NUCLEOTIDE SEQUENCE</scope>
    <source>
        <strain evidence="15">CC99</strain>
    </source>
</reference>
<dbReference type="SMART" id="SM00493">
    <property type="entry name" value="TOPRIM"/>
    <property type="match status" value="1"/>
</dbReference>
<dbReference type="Gene3D" id="1.20.50.20">
    <property type="entry name" value="DnaG, RNA polymerase domain, helical bundle"/>
    <property type="match status" value="1"/>
</dbReference>
<name>A0A0Q9YEC8_9GAMM</name>
<dbReference type="InterPro" id="IPR030846">
    <property type="entry name" value="DnaG_bac"/>
</dbReference>
<dbReference type="InterPro" id="IPR006295">
    <property type="entry name" value="DNA_primase_DnaG"/>
</dbReference>
<comment type="similarity">
    <text evidence="12">Belongs to the DnaG primase family.</text>
</comment>
<dbReference type="GO" id="GO:0008270">
    <property type="term" value="F:zinc ion binding"/>
    <property type="evidence" value="ECO:0007669"/>
    <property type="project" value="UniProtKB-UniRule"/>
</dbReference>
<comment type="catalytic activity">
    <reaction evidence="12">
        <text>ssDNA + n NTP = ssDNA/pppN(pN)n-1 hybrid + (n-1) diphosphate.</text>
        <dbReference type="EC" id="2.7.7.101"/>
    </reaction>
</comment>
<dbReference type="EC" id="2.7.7.101" evidence="12"/>
<dbReference type="PANTHER" id="PTHR30313">
    <property type="entry name" value="DNA PRIMASE"/>
    <property type="match status" value="1"/>
</dbReference>
<keyword evidence="4 12" id="KW-0548">Nucleotidyltransferase</keyword>
<evidence type="ECO:0000256" key="5">
    <source>
        <dbReference type="ARBA" id="ARBA00022705"/>
    </source>
</evidence>
<dbReference type="HAMAP" id="MF_00974">
    <property type="entry name" value="DNA_primase_DnaG"/>
    <property type="match status" value="1"/>
</dbReference>
<dbReference type="CDD" id="cd03364">
    <property type="entry name" value="TOPRIM_DnaG_primases"/>
    <property type="match status" value="1"/>
</dbReference>
<dbReference type="PATRIC" id="fig|1590042.3.peg.1378"/>
<evidence type="ECO:0000256" key="12">
    <source>
        <dbReference type="HAMAP-Rule" id="MF_00974"/>
    </source>
</evidence>
<dbReference type="InterPro" id="IPR013173">
    <property type="entry name" value="DNA_primase_DnaG_DnaB-bd_dom"/>
</dbReference>
<protein>
    <recommendedName>
        <fullName evidence="12">DNA primase</fullName>
        <ecNumber evidence="12">2.7.7.101</ecNumber>
    </recommendedName>
</protein>
<comment type="caution">
    <text evidence="14">The sequence shown here is derived from an EMBL/GenBank/DDBJ whole genome shotgun (WGS) entry which is preliminary data.</text>
</comment>
<dbReference type="SUPFAM" id="SSF56731">
    <property type="entry name" value="DNA primase core"/>
    <property type="match status" value="1"/>
</dbReference>
<dbReference type="Pfam" id="PF13155">
    <property type="entry name" value="Toprim_2"/>
    <property type="match status" value="1"/>
</dbReference>
<dbReference type="Gene3D" id="3.40.1360.10">
    <property type="match status" value="1"/>
</dbReference>
<dbReference type="EMBL" id="LKHV02000001">
    <property type="protein sequence ID" value="MCS5707333.1"/>
    <property type="molecule type" value="Genomic_DNA"/>
</dbReference>
<dbReference type="InterPro" id="IPR050219">
    <property type="entry name" value="DnaG_primase"/>
</dbReference>
<dbReference type="NCBIfam" id="TIGR01391">
    <property type="entry name" value="dnaG"/>
    <property type="match status" value="1"/>
</dbReference>